<dbReference type="Proteomes" id="UP000076008">
    <property type="component" value="Unassembled WGS sequence"/>
</dbReference>
<protein>
    <submittedName>
        <fullName evidence="1">Uncharacterized protein</fullName>
    </submittedName>
</protein>
<name>A0A144JR25_ENTCL</name>
<reference evidence="1 2" key="1">
    <citation type="submission" date="2016-03" db="EMBL/GenBank/DDBJ databases">
        <authorList>
            <consortium name="Pathogen Informatics"/>
        </authorList>
    </citation>
    <scope>NUCLEOTIDE SEQUENCE [LARGE SCALE GENOMIC DNA]</scope>
    <source>
        <strain evidence="2">e1252</strain>
    </source>
</reference>
<dbReference type="EMBL" id="FJXR01000012">
    <property type="protein sequence ID" value="CZV32595.1"/>
    <property type="molecule type" value="Genomic_DNA"/>
</dbReference>
<gene>
    <name evidence="1" type="ORF">SAMEA2273318_02262</name>
</gene>
<evidence type="ECO:0000313" key="1">
    <source>
        <dbReference type="EMBL" id="CZV32595.1"/>
    </source>
</evidence>
<dbReference type="AlphaFoldDB" id="A0A144JR25"/>
<organism evidence="1 2">
    <name type="scientific">Enterobacter cloacae</name>
    <dbReference type="NCBI Taxonomy" id="550"/>
    <lineage>
        <taxon>Bacteria</taxon>
        <taxon>Pseudomonadati</taxon>
        <taxon>Pseudomonadota</taxon>
        <taxon>Gammaproteobacteria</taxon>
        <taxon>Enterobacterales</taxon>
        <taxon>Enterobacteriaceae</taxon>
        <taxon>Enterobacter</taxon>
        <taxon>Enterobacter cloacae complex</taxon>
    </lineage>
</organism>
<proteinExistence type="predicted"/>
<sequence length="184" mass="18624">MLPACPVPLIVGVLSLVVCPLVRLPVTPPGALSFTLSSVGTVGAVRSTTTLQGAETALTLPCGSVARTVKLCEPSPSAVSGVNVHAPVPSAVTTAICVPPSKMVTTLFASAVPERVGVASFVSLPLTTVVAVLPTLSVTLVMTGVAETESTTTVKPAEGPLWFPAGSVSRMVRTWLPSVRTGVV</sequence>
<evidence type="ECO:0000313" key="2">
    <source>
        <dbReference type="Proteomes" id="UP000076008"/>
    </source>
</evidence>
<accession>A0A144JR25</accession>